<organism evidence="3 4">
    <name type="scientific">Endomicrobium trichonymphae</name>
    <dbReference type="NCBI Taxonomy" id="1408204"/>
    <lineage>
        <taxon>Bacteria</taxon>
        <taxon>Pseudomonadati</taxon>
        <taxon>Elusimicrobiota</taxon>
        <taxon>Endomicrobiia</taxon>
        <taxon>Endomicrobiales</taxon>
        <taxon>Endomicrobiaceae</taxon>
        <taxon>Candidatus Endomicrobiellum</taxon>
    </lineage>
</organism>
<sequence>MQFLKNEGNFLIPGHVAIIMDGSGRWAEKRSLPRSFGHKRGVKTVKKIVKAASNLGIRVLTLYAFSTENWKRPQSEIEELFSLISQFIKKELERLNNYGIKLRILGDLSKFSENIRTEVENASKITSQNTGLELNIALNYGARQELIHAFEEMSKQNIKKPTEEIISSFLYTAGQPDPDLLIRTSGEFRISNFLLWQIAYCEIYITNKLWPDFTQQDLKTALSEFQKRERRFGGL</sequence>
<dbReference type="PANTHER" id="PTHR10291">
    <property type="entry name" value="DEHYDRODOLICHYL DIPHOSPHATE SYNTHASE FAMILY MEMBER"/>
    <property type="match status" value="1"/>
</dbReference>
<feature type="binding site" evidence="2">
    <location>
        <begin position="66"/>
        <end position="68"/>
    </location>
    <ligand>
        <name>substrate</name>
    </ligand>
</feature>
<comment type="caution">
    <text evidence="2">Lacks conserved residue(s) required for the propagation of feature annotation.</text>
</comment>
<comment type="caution">
    <text evidence="3">The sequence shown here is derived from an EMBL/GenBank/DDBJ whole genome shotgun (WGS) entry which is preliminary data.</text>
</comment>
<feature type="binding site" evidence="2">
    <location>
        <position position="26"/>
    </location>
    <ligand>
        <name>substrate</name>
    </ligand>
</feature>
<dbReference type="GO" id="GO:0008834">
    <property type="term" value="F:ditrans,polycis-undecaprenyl-diphosphate synthase [(2E,6E)-farnesyl-diphosphate specific] activity"/>
    <property type="evidence" value="ECO:0007669"/>
    <property type="project" value="TreeGrafter"/>
</dbReference>
<proteinExistence type="inferred from homology"/>
<dbReference type="Proteomes" id="UP000095237">
    <property type="component" value="Unassembled WGS sequence"/>
</dbReference>
<keyword evidence="4" id="KW-1185">Reference proteome</keyword>
<dbReference type="GO" id="GO:0005829">
    <property type="term" value="C:cytosol"/>
    <property type="evidence" value="ECO:0007669"/>
    <property type="project" value="TreeGrafter"/>
</dbReference>
<dbReference type="GO" id="GO:0000287">
    <property type="term" value="F:magnesium ion binding"/>
    <property type="evidence" value="ECO:0007669"/>
    <property type="project" value="UniProtKB-UniRule"/>
</dbReference>
<feature type="binding site" evidence="2">
    <location>
        <position position="72"/>
    </location>
    <ligand>
        <name>substrate</name>
    </ligand>
</feature>
<feature type="active site" evidence="2">
    <location>
        <position position="21"/>
    </location>
</feature>
<feature type="binding site" evidence="2">
    <location>
        <position position="202"/>
    </location>
    <ligand>
        <name>Mg(2+)</name>
        <dbReference type="ChEBI" id="CHEBI:18420"/>
    </ligand>
</feature>
<dbReference type="PROSITE" id="PS01066">
    <property type="entry name" value="UPP_SYNTHASE"/>
    <property type="match status" value="1"/>
</dbReference>
<dbReference type="InterPro" id="IPR001441">
    <property type="entry name" value="UPP_synth-like"/>
</dbReference>
<dbReference type="NCBIfam" id="TIGR00055">
    <property type="entry name" value="uppS"/>
    <property type="match status" value="1"/>
</dbReference>
<dbReference type="PANTHER" id="PTHR10291:SF0">
    <property type="entry name" value="DEHYDRODOLICHYL DIPHOSPHATE SYNTHASE 2"/>
    <property type="match status" value="1"/>
</dbReference>
<name>A0A1E5IM14_ENDTX</name>
<comment type="subunit">
    <text evidence="2">Homodimer.</text>
</comment>
<dbReference type="Pfam" id="PF01255">
    <property type="entry name" value="Prenyltransf"/>
    <property type="match status" value="1"/>
</dbReference>
<dbReference type="HAMAP" id="MF_01139">
    <property type="entry name" value="ISPT"/>
    <property type="match status" value="1"/>
</dbReference>
<gene>
    <name evidence="3" type="ORF">ATZ36_15960</name>
</gene>
<dbReference type="Gene3D" id="3.40.1180.10">
    <property type="entry name" value="Decaprenyl diphosphate synthase-like"/>
    <property type="match status" value="1"/>
</dbReference>
<dbReference type="FunFam" id="3.40.1180.10:FF:000001">
    <property type="entry name" value="(2E,6E)-farnesyl-diphosphate-specific ditrans,polycis-undecaprenyl-diphosphate synthase"/>
    <property type="match status" value="1"/>
</dbReference>
<dbReference type="InterPro" id="IPR036424">
    <property type="entry name" value="UPP_synth-like_sf"/>
</dbReference>
<reference evidence="3 4" key="1">
    <citation type="submission" date="2015-11" db="EMBL/GenBank/DDBJ databases">
        <title>Evidence for parallel genomic evolution in an endosymbiosis of termite gut flagellates.</title>
        <authorList>
            <person name="Zheng H."/>
        </authorList>
    </citation>
    <scope>NUCLEOTIDE SEQUENCE [LARGE SCALE GENOMIC DNA]</scope>
    <source>
        <strain evidence="3 4">CET450</strain>
    </source>
</reference>
<evidence type="ECO:0000313" key="4">
    <source>
        <dbReference type="Proteomes" id="UP000095237"/>
    </source>
</evidence>
<dbReference type="GO" id="GO:0016094">
    <property type="term" value="P:polyprenol biosynthetic process"/>
    <property type="evidence" value="ECO:0007669"/>
    <property type="project" value="TreeGrafter"/>
</dbReference>
<dbReference type="SUPFAM" id="SSF64005">
    <property type="entry name" value="Undecaprenyl diphosphate synthase"/>
    <property type="match status" value="1"/>
</dbReference>
<evidence type="ECO:0000256" key="2">
    <source>
        <dbReference type="HAMAP-Rule" id="MF_01139"/>
    </source>
</evidence>
<feature type="binding site" evidence="2">
    <location>
        <begin position="189"/>
        <end position="191"/>
    </location>
    <ligand>
        <name>substrate</name>
    </ligand>
</feature>
<comment type="function">
    <text evidence="2">Catalyzes the condensation of isopentenyl diphosphate (IPP) with allylic pyrophosphates generating different type of terpenoids.</text>
</comment>
<feature type="binding site" evidence="2">
    <location>
        <position position="34"/>
    </location>
    <ligand>
        <name>substrate</name>
    </ligand>
</feature>
<dbReference type="CDD" id="cd00475">
    <property type="entry name" value="Cis_IPPS"/>
    <property type="match status" value="1"/>
</dbReference>
<dbReference type="InterPro" id="IPR018520">
    <property type="entry name" value="UPP_synth-like_CS"/>
</dbReference>
<feature type="binding site" evidence="2">
    <location>
        <position position="38"/>
    </location>
    <ligand>
        <name>substrate</name>
    </ligand>
</feature>
<feature type="active site" description="Proton acceptor" evidence="2">
    <location>
        <position position="69"/>
    </location>
</feature>
<feature type="binding site" evidence="2">
    <location>
        <position position="70"/>
    </location>
    <ligand>
        <name>substrate</name>
    </ligand>
</feature>
<accession>A0A1E5IM14</accession>
<keyword evidence="1 2" id="KW-0808">Transferase</keyword>
<comment type="cofactor">
    <cofactor evidence="2">
        <name>Mg(2+)</name>
        <dbReference type="ChEBI" id="CHEBI:18420"/>
    </cofactor>
    <text evidence="2">Binds 2 magnesium ions per subunit.</text>
</comment>
<comment type="similarity">
    <text evidence="2">Belongs to the UPP synthase family.</text>
</comment>
<dbReference type="NCBIfam" id="NF011405">
    <property type="entry name" value="PRK14830.1"/>
    <property type="match status" value="1"/>
</dbReference>
<protein>
    <recommendedName>
        <fullName evidence="2">Isoprenyl transferase</fullName>
        <ecNumber evidence="2">2.5.1.-</ecNumber>
    </recommendedName>
</protein>
<feature type="binding site" evidence="2">
    <location>
        <position position="21"/>
    </location>
    <ligand>
        <name>Mg(2+)</name>
        <dbReference type="ChEBI" id="CHEBI:18420"/>
    </ligand>
</feature>
<evidence type="ECO:0000256" key="1">
    <source>
        <dbReference type="ARBA" id="ARBA00022679"/>
    </source>
</evidence>
<evidence type="ECO:0000313" key="3">
    <source>
        <dbReference type="EMBL" id="OEG71153.1"/>
    </source>
</evidence>
<feature type="binding site" evidence="2">
    <location>
        <position position="183"/>
    </location>
    <ligand>
        <name>substrate</name>
    </ligand>
</feature>
<dbReference type="EC" id="2.5.1.-" evidence="2"/>
<keyword evidence="2" id="KW-0479">Metal-binding</keyword>
<dbReference type="EMBL" id="LNVX01000228">
    <property type="protein sequence ID" value="OEG71153.1"/>
    <property type="molecule type" value="Genomic_DNA"/>
</dbReference>
<keyword evidence="2" id="KW-0460">Magnesium</keyword>
<dbReference type="AlphaFoldDB" id="A0A1E5IM14"/>